<name>A0A146JXL4_9EUKA</name>
<gene>
    <name evidence="1" type="ORF">TPC1_31045</name>
</gene>
<proteinExistence type="predicted"/>
<dbReference type="AlphaFoldDB" id="A0A146JXL4"/>
<organism evidence="1">
    <name type="scientific">Trepomonas sp. PC1</name>
    <dbReference type="NCBI Taxonomy" id="1076344"/>
    <lineage>
        <taxon>Eukaryota</taxon>
        <taxon>Metamonada</taxon>
        <taxon>Diplomonadida</taxon>
        <taxon>Hexamitidae</taxon>
        <taxon>Hexamitinae</taxon>
        <taxon>Trepomonas</taxon>
    </lineage>
</organism>
<sequence length="420" mass="48437">FLYQGNETLYAVQLLFSDKYIEIFELTCERIIARVYIHNAKFSQDKNTSTLFRIIFDGKPFIFFSPFRYQIIQTILAIQQKQIPPDSTLNIPVIENLQQKILLLKQQEILVVNQLQKLEVAFKYQNLTSKVNTGVLQIDDRKFDLVERPNEFLVLVTIKSRAYLQNVQKDVELSEDTEESVKLMDRFDLTSPKAASPELSYHAEPAQESKYQTLQKQYDHLDFSSSQSIPEVYVTQKVHSKSTLQLVNNDISAIESTIDRRLVQNVNQSLQQKINQKPSTEYLISEVRKPIEVYKYMKGRKSFHKVQLFAPKETGPGQKFLTWCDVKQKVDYQNPVSLSKIGTMKHIDVSKYSKGLASADSKLQEKLVNALVDIPFNVTKDNVFCLHGDQAIRQNLFVVAEKFQQLEEKLGHLSELGDGK</sequence>
<feature type="non-terminal residue" evidence="1">
    <location>
        <position position="1"/>
    </location>
</feature>
<dbReference type="EMBL" id="GDID01007146">
    <property type="protein sequence ID" value="JAP89460.1"/>
    <property type="molecule type" value="Transcribed_RNA"/>
</dbReference>
<reference evidence="1" key="1">
    <citation type="submission" date="2015-07" db="EMBL/GenBank/DDBJ databases">
        <title>Adaptation to a free-living lifestyle via gene acquisitions in the diplomonad Trepomonas sp. PC1.</title>
        <authorList>
            <person name="Xu F."/>
            <person name="Jerlstrom-Hultqvist J."/>
            <person name="Kolisko M."/>
            <person name="Simpson A.G.B."/>
            <person name="Roger A.J."/>
            <person name="Svard S.G."/>
            <person name="Andersson J.O."/>
        </authorList>
    </citation>
    <scope>NUCLEOTIDE SEQUENCE</scope>
    <source>
        <strain evidence="1">PC1</strain>
    </source>
</reference>
<evidence type="ECO:0000313" key="1">
    <source>
        <dbReference type="EMBL" id="JAP89460.1"/>
    </source>
</evidence>
<protein>
    <submittedName>
        <fullName evidence="1">Uncharacterized protein</fullName>
    </submittedName>
</protein>
<accession>A0A146JXL4</accession>